<name>A0ABY9R7A3_9FLAO</name>
<dbReference type="Proteomes" id="UP001180481">
    <property type="component" value="Chromosome"/>
</dbReference>
<evidence type="ECO:0000256" key="4">
    <source>
        <dbReference type="ARBA" id="ARBA00022993"/>
    </source>
</evidence>
<evidence type="ECO:0000256" key="1">
    <source>
        <dbReference type="ARBA" id="ARBA00009018"/>
    </source>
</evidence>
<dbReference type="HAMAP" id="MF_00376">
    <property type="entry name" value="Dephospho_CoA_kinase"/>
    <property type="match status" value="1"/>
</dbReference>
<keyword evidence="5 7" id="KW-0808">Transferase</keyword>
<keyword evidence="5 7" id="KW-0418">Kinase</keyword>
<proteinExistence type="inferred from homology"/>
<dbReference type="EC" id="2.7.1.24" evidence="5 6"/>
<evidence type="ECO:0000313" key="7">
    <source>
        <dbReference type="EMBL" id="WMW77151.1"/>
    </source>
</evidence>
<comment type="function">
    <text evidence="5">Catalyzes the phosphorylation of the 3'-hydroxyl group of dephosphocoenzyme A to form coenzyme A.</text>
</comment>
<keyword evidence="3 5" id="KW-0067">ATP-binding</keyword>
<gene>
    <name evidence="5 7" type="primary">coaE</name>
    <name evidence="7" type="ORF">RF683_06535</name>
</gene>
<dbReference type="InterPro" id="IPR001977">
    <property type="entry name" value="Depp_CoAkinase"/>
</dbReference>
<comment type="pathway">
    <text evidence="5">Cofactor biosynthesis; coenzyme A biosynthesis; CoA from (R)-pantothenate: step 5/5.</text>
</comment>
<dbReference type="RefSeq" id="WP_309531535.1">
    <property type="nucleotide sequence ID" value="NZ_CP133721.1"/>
</dbReference>
<dbReference type="InterPro" id="IPR027417">
    <property type="entry name" value="P-loop_NTPase"/>
</dbReference>
<evidence type="ECO:0000256" key="3">
    <source>
        <dbReference type="ARBA" id="ARBA00022840"/>
    </source>
</evidence>
<sequence>MTKVIGLTGGIGSGKSTAVRFFEKHGIPVYIADEAAKKIMQQENVINEIQALFSQNIKLPTGQLDRKLISQLVFDNPIKLKELNAIVHPIVREHFNQWLQHHSQFPFIIKEVAILFETKGHLQCEATILIKASLENRISRVMKRDNKSKDEVLQIIQNQLPEEEKEKLATYVISNDNLDKMHEELEILLQNFKNRYKLT</sequence>
<keyword evidence="2 5" id="KW-0547">Nucleotide-binding</keyword>
<keyword evidence="8" id="KW-1185">Reference proteome</keyword>
<dbReference type="PROSITE" id="PS51219">
    <property type="entry name" value="DPCK"/>
    <property type="match status" value="1"/>
</dbReference>
<keyword evidence="4 5" id="KW-0173">Coenzyme A biosynthesis</keyword>
<dbReference type="CDD" id="cd02022">
    <property type="entry name" value="DPCK"/>
    <property type="match status" value="1"/>
</dbReference>
<evidence type="ECO:0000256" key="2">
    <source>
        <dbReference type="ARBA" id="ARBA00022741"/>
    </source>
</evidence>
<dbReference type="Gene3D" id="3.40.50.300">
    <property type="entry name" value="P-loop containing nucleotide triphosphate hydrolases"/>
    <property type="match status" value="1"/>
</dbReference>
<organism evidence="7 8">
    <name type="scientific">Flavobacterium nakdongensis</name>
    <dbReference type="NCBI Taxonomy" id="3073563"/>
    <lineage>
        <taxon>Bacteria</taxon>
        <taxon>Pseudomonadati</taxon>
        <taxon>Bacteroidota</taxon>
        <taxon>Flavobacteriia</taxon>
        <taxon>Flavobacteriales</taxon>
        <taxon>Flavobacteriaceae</taxon>
        <taxon>Flavobacterium</taxon>
    </lineage>
</organism>
<comment type="subcellular location">
    <subcellularLocation>
        <location evidence="5">Cytoplasm</location>
    </subcellularLocation>
</comment>
<comment type="catalytic activity">
    <reaction evidence="5">
        <text>3'-dephospho-CoA + ATP = ADP + CoA + H(+)</text>
        <dbReference type="Rhea" id="RHEA:18245"/>
        <dbReference type="ChEBI" id="CHEBI:15378"/>
        <dbReference type="ChEBI" id="CHEBI:30616"/>
        <dbReference type="ChEBI" id="CHEBI:57287"/>
        <dbReference type="ChEBI" id="CHEBI:57328"/>
        <dbReference type="ChEBI" id="CHEBI:456216"/>
        <dbReference type="EC" id="2.7.1.24"/>
    </reaction>
</comment>
<dbReference type="GO" id="GO:0004140">
    <property type="term" value="F:dephospho-CoA kinase activity"/>
    <property type="evidence" value="ECO:0007669"/>
    <property type="project" value="UniProtKB-EC"/>
</dbReference>
<accession>A0ABY9R7A3</accession>
<protein>
    <recommendedName>
        <fullName evidence="5 6">Dephospho-CoA kinase</fullName>
        <ecNumber evidence="5 6">2.7.1.24</ecNumber>
    </recommendedName>
    <alternativeName>
        <fullName evidence="5">Dephosphocoenzyme A kinase</fullName>
    </alternativeName>
</protein>
<dbReference type="Pfam" id="PF01121">
    <property type="entry name" value="CoaE"/>
    <property type="match status" value="1"/>
</dbReference>
<dbReference type="PANTHER" id="PTHR10695">
    <property type="entry name" value="DEPHOSPHO-COA KINASE-RELATED"/>
    <property type="match status" value="1"/>
</dbReference>
<keyword evidence="5" id="KW-0963">Cytoplasm</keyword>
<dbReference type="EMBL" id="CP133721">
    <property type="protein sequence ID" value="WMW77151.1"/>
    <property type="molecule type" value="Genomic_DNA"/>
</dbReference>
<dbReference type="NCBIfam" id="TIGR00152">
    <property type="entry name" value="dephospho-CoA kinase"/>
    <property type="match status" value="1"/>
</dbReference>
<comment type="similarity">
    <text evidence="1 5">Belongs to the CoaE family.</text>
</comment>
<reference evidence="7" key="1">
    <citation type="submission" date="2023-09" db="EMBL/GenBank/DDBJ databases">
        <title>Flavobacterium sp. 20NA77.7 isolated from freshwater.</title>
        <authorList>
            <person name="Le V."/>
            <person name="Ko S.-R."/>
            <person name="Ahn C.-Y."/>
            <person name="Oh H.-M."/>
        </authorList>
    </citation>
    <scope>NUCLEOTIDE SEQUENCE</scope>
    <source>
        <strain evidence="7">20NA77.7</strain>
    </source>
</reference>
<feature type="binding site" evidence="5">
    <location>
        <begin position="12"/>
        <end position="17"/>
    </location>
    <ligand>
        <name>ATP</name>
        <dbReference type="ChEBI" id="CHEBI:30616"/>
    </ligand>
</feature>
<evidence type="ECO:0000313" key="8">
    <source>
        <dbReference type="Proteomes" id="UP001180481"/>
    </source>
</evidence>
<dbReference type="PANTHER" id="PTHR10695:SF46">
    <property type="entry name" value="BIFUNCTIONAL COENZYME A SYNTHASE-RELATED"/>
    <property type="match status" value="1"/>
</dbReference>
<dbReference type="SUPFAM" id="SSF52540">
    <property type="entry name" value="P-loop containing nucleoside triphosphate hydrolases"/>
    <property type="match status" value="1"/>
</dbReference>
<evidence type="ECO:0000256" key="5">
    <source>
        <dbReference type="HAMAP-Rule" id="MF_00376"/>
    </source>
</evidence>
<evidence type="ECO:0000256" key="6">
    <source>
        <dbReference type="NCBIfam" id="TIGR00152"/>
    </source>
</evidence>